<sequence>MSVSDPLLKELKGHLRTLIELHFSQDEVKKPPVTDDSEVLVKFCESLERVLAKGLKPQLTPIGFGKEGDVWTWMSFFGDQHKGATFGYEYAVSSVKKDSKVSTNVGRMRLLIRTCLSHHCLFKPIEMIVGNRQLASRWYHCTNSIVAHEILGEILLSVMHQVGQLVFHLDITNSFFLDESWLIPPRLKFELVPSKELGICVVFVRGKGLIVGLREHGVAAENESIVIGDVLEELNGNVVSGTMRGRLSSALRRNLGQPTTLSIIKSHYLDSGKPYPPVQFLKKLANVDPFELERLQFSTSVNSEGKSPYLKKPSDDSYLVTKGTGYPVMYVGSVPVGAKGDFSLVETAVENIFKANEQPVHQPVLLECQEMNVRVASQSTGKTLMRHTFMQISSCGSSYEREGYFGYIAGDESCNVAKDFTCHIFYWKEDERINVILNSIAQGFQRTHYVV</sequence>
<dbReference type="Proteomes" id="UP001219518">
    <property type="component" value="Unassembled WGS sequence"/>
</dbReference>
<organism evidence="3 4">
    <name type="scientific">Frankliniella fusca</name>
    <dbReference type="NCBI Taxonomy" id="407009"/>
    <lineage>
        <taxon>Eukaryota</taxon>
        <taxon>Metazoa</taxon>
        <taxon>Ecdysozoa</taxon>
        <taxon>Arthropoda</taxon>
        <taxon>Hexapoda</taxon>
        <taxon>Insecta</taxon>
        <taxon>Pterygota</taxon>
        <taxon>Neoptera</taxon>
        <taxon>Paraneoptera</taxon>
        <taxon>Thysanoptera</taxon>
        <taxon>Terebrantia</taxon>
        <taxon>Thripoidea</taxon>
        <taxon>Thripidae</taxon>
        <taxon>Frankliniella</taxon>
    </lineage>
</organism>
<dbReference type="InterPro" id="IPR011993">
    <property type="entry name" value="PH-like_dom_sf"/>
</dbReference>
<keyword evidence="4" id="KW-1185">Reference proteome</keyword>
<dbReference type="PROSITE" id="PS50826">
    <property type="entry name" value="RUN"/>
    <property type="match status" value="1"/>
</dbReference>
<dbReference type="InterPro" id="IPR037213">
    <property type="entry name" value="Run_dom_sf"/>
</dbReference>
<feature type="domain" description="PID" evidence="1">
    <location>
        <begin position="326"/>
        <end position="445"/>
    </location>
</feature>
<dbReference type="AlphaFoldDB" id="A0AAE1L7T3"/>
<dbReference type="EMBL" id="JAHWGI010000033">
    <property type="protein sequence ID" value="KAK3908182.1"/>
    <property type="molecule type" value="Genomic_DNA"/>
</dbReference>
<evidence type="ECO:0000313" key="4">
    <source>
        <dbReference type="Proteomes" id="UP001219518"/>
    </source>
</evidence>
<dbReference type="InterPro" id="IPR036034">
    <property type="entry name" value="PDZ_sf"/>
</dbReference>
<feature type="domain" description="RUN" evidence="2">
    <location>
        <begin position="34"/>
        <end position="174"/>
    </location>
</feature>
<name>A0AAE1L7T3_9NEOP</name>
<dbReference type="Gene3D" id="2.30.29.30">
    <property type="entry name" value="Pleckstrin-homology domain (PH domain)/Phosphotyrosine-binding domain (PTB)"/>
    <property type="match status" value="1"/>
</dbReference>
<accession>A0AAE1L7T3</accession>
<dbReference type="SUPFAM" id="SSF50729">
    <property type="entry name" value="PH domain-like"/>
    <property type="match status" value="1"/>
</dbReference>
<dbReference type="PANTHER" id="PTHR46753:SF3">
    <property type="entry name" value="PDZ DOMAIN-CONTAINING PROTEIN"/>
    <property type="match status" value="1"/>
</dbReference>
<dbReference type="Pfam" id="PF02759">
    <property type="entry name" value="RUN"/>
    <property type="match status" value="1"/>
</dbReference>
<dbReference type="Pfam" id="PF00640">
    <property type="entry name" value="PID"/>
    <property type="match status" value="1"/>
</dbReference>
<comment type="caution">
    <text evidence="3">The sequence shown here is derived from an EMBL/GenBank/DDBJ whole genome shotgun (WGS) entry which is preliminary data.</text>
</comment>
<dbReference type="InterPro" id="IPR006020">
    <property type="entry name" value="PTB/PI_dom"/>
</dbReference>
<proteinExistence type="predicted"/>
<dbReference type="SUPFAM" id="SSF50156">
    <property type="entry name" value="PDZ domain-like"/>
    <property type="match status" value="1"/>
</dbReference>
<evidence type="ECO:0000259" key="1">
    <source>
        <dbReference type="PROSITE" id="PS01179"/>
    </source>
</evidence>
<evidence type="ECO:0000259" key="2">
    <source>
        <dbReference type="PROSITE" id="PS50826"/>
    </source>
</evidence>
<dbReference type="CDD" id="cd17682">
    <property type="entry name" value="RUN_RUFY4_like"/>
    <property type="match status" value="1"/>
</dbReference>
<reference evidence="3" key="1">
    <citation type="submission" date="2021-07" db="EMBL/GenBank/DDBJ databases">
        <authorList>
            <person name="Catto M.A."/>
            <person name="Jacobson A."/>
            <person name="Kennedy G."/>
            <person name="Labadie P."/>
            <person name="Hunt B.G."/>
            <person name="Srinivasan R."/>
        </authorList>
    </citation>
    <scope>NUCLEOTIDE SEQUENCE</scope>
    <source>
        <strain evidence="3">PL_HMW_Pooled</strain>
        <tissue evidence="3">Head</tissue>
    </source>
</reference>
<dbReference type="PROSITE" id="PS01179">
    <property type="entry name" value="PID"/>
    <property type="match status" value="1"/>
</dbReference>
<dbReference type="Gene3D" id="1.20.58.900">
    <property type="match status" value="1"/>
</dbReference>
<gene>
    <name evidence="3" type="ORF">KUF71_018695</name>
</gene>
<evidence type="ECO:0000313" key="3">
    <source>
        <dbReference type="EMBL" id="KAK3908182.1"/>
    </source>
</evidence>
<dbReference type="SUPFAM" id="SSF140741">
    <property type="entry name" value="RUN domain-like"/>
    <property type="match status" value="1"/>
</dbReference>
<dbReference type="PANTHER" id="PTHR46753">
    <property type="entry name" value="FYVE AND COILED-COIL DOMAIN-CONTAINING PROTEIN 1"/>
    <property type="match status" value="1"/>
</dbReference>
<dbReference type="InterPro" id="IPR004012">
    <property type="entry name" value="Run_dom"/>
</dbReference>
<reference evidence="3" key="2">
    <citation type="journal article" date="2023" name="BMC Genomics">
        <title>Pest status, molecular evolution, and epigenetic factors derived from the genome assembly of Frankliniella fusca, a thysanopteran phytovirus vector.</title>
        <authorList>
            <person name="Catto M.A."/>
            <person name="Labadie P.E."/>
            <person name="Jacobson A.L."/>
            <person name="Kennedy G.G."/>
            <person name="Srinivasan R."/>
            <person name="Hunt B.G."/>
        </authorList>
    </citation>
    <scope>NUCLEOTIDE SEQUENCE</scope>
    <source>
        <strain evidence="3">PL_HMW_Pooled</strain>
    </source>
</reference>
<protein>
    <submittedName>
        <fullName evidence="3">RUN and FYVE domain-containing protein 4</fullName>
    </submittedName>
</protein>